<evidence type="ECO:0000313" key="4">
    <source>
        <dbReference type="WBParaSite" id="Bm9219.1"/>
    </source>
</evidence>
<dbReference type="WBParaSite" id="Bm9219.1">
    <property type="protein sequence ID" value="Bm9219.1"/>
    <property type="gene ID" value="WBGene00229480"/>
</dbReference>
<dbReference type="EMBL" id="CAAKNF010000192">
    <property type="protein sequence ID" value="VIO91967.1"/>
    <property type="molecule type" value="Genomic_DNA"/>
</dbReference>
<dbReference type="InterPro" id="IPR036179">
    <property type="entry name" value="Ig-like_dom_sf"/>
</dbReference>
<accession>A0A0K0JYI3</accession>
<dbReference type="RefSeq" id="XP_001893724.2">
    <property type="nucleotide sequence ID" value="XM_001893689.2"/>
</dbReference>
<organism evidence="1">
    <name type="scientific">Brugia malayi</name>
    <name type="common">Filarial nematode worm</name>
    <dbReference type="NCBI Taxonomy" id="6279"/>
    <lineage>
        <taxon>Eukaryota</taxon>
        <taxon>Metazoa</taxon>
        <taxon>Ecdysozoa</taxon>
        <taxon>Nematoda</taxon>
        <taxon>Chromadorea</taxon>
        <taxon>Rhabditida</taxon>
        <taxon>Spirurina</taxon>
        <taxon>Spiruromorpha</taxon>
        <taxon>Filarioidea</taxon>
        <taxon>Onchocercidae</taxon>
        <taxon>Brugia</taxon>
    </lineage>
</organism>
<dbReference type="Proteomes" id="UP000006672">
    <property type="component" value="Unassembled WGS sequence"/>
</dbReference>
<dbReference type="KEGG" id="bmy:BM_BM9219"/>
<evidence type="ECO:0000313" key="2">
    <source>
        <dbReference type="EMBL" id="VIO91967.1"/>
    </source>
</evidence>
<keyword evidence="3" id="KW-1185">Reference proteome</keyword>
<dbReference type="GeneID" id="6097177"/>
<reference evidence="1 3" key="1">
    <citation type="journal article" date="2007" name="Science">
        <title>Draft genome of the filarial nematode parasite Brugia malayi.</title>
        <authorList>
            <person name="Ghedin E."/>
            <person name="Wang S."/>
            <person name="Spiro D."/>
            <person name="Caler E."/>
            <person name="Zhao Q."/>
            <person name="Crabtree J."/>
            <person name="Allen J.E."/>
            <person name="Delcher A.L."/>
            <person name="Guiliano D.B."/>
            <person name="Miranda-Saavedra D."/>
            <person name="Angiuoli S.V."/>
            <person name="Creasy T."/>
            <person name="Amedeo P."/>
            <person name="Haas B."/>
            <person name="El-Sayed N.M."/>
            <person name="Wortman J.R."/>
            <person name="Feldblyum T."/>
            <person name="Tallon L."/>
            <person name="Schatz M."/>
            <person name="Shumway M."/>
            <person name="Koo H."/>
            <person name="Salzberg S.L."/>
            <person name="Schobel S."/>
            <person name="Pertea M."/>
            <person name="Pop M."/>
            <person name="White O."/>
            <person name="Barton G.J."/>
            <person name="Carlow C.K."/>
            <person name="Crawford M.J."/>
            <person name="Daub J."/>
            <person name="Dimmic M.W."/>
            <person name="Estes C.F."/>
            <person name="Foster J.M."/>
            <person name="Ganatra M."/>
            <person name="Gregory W.F."/>
            <person name="Johnson N.M."/>
            <person name="Jin J."/>
            <person name="Komuniecki R."/>
            <person name="Korf I."/>
            <person name="Kumar S."/>
            <person name="Laney S."/>
            <person name="Li B.W."/>
            <person name="Li W."/>
            <person name="Lindblom T.H."/>
            <person name="Lustigman S."/>
            <person name="Ma D."/>
            <person name="Maina C.V."/>
            <person name="Martin D.M."/>
            <person name="McCarter J.P."/>
            <person name="McReynolds L."/>
            <person name="Mitreva M."/>
            <person name="Nutman T.B."/>
            <person name="Parkinson J."/>
            <person name="Peregrin-Alvarez J.M."/>
            <person name="Poole C."/>
            <person name="Ren Q."/>
            <person name="Saunders L."/>
            <person name="Sluder A.E."/>
            <person name="Smith K."/>
            <person name="Stanke M."/>
            <person name="Unnasch T.R."/>
            <person name="Ware J."/>
            <person name="Wei A.D."/>
            <person name="Weil G."/>
            <person name="Williams D.J."/>
            <person name="Zhang Y."/>
            <person name="Williams S.A."/>
            <person name="Fraser-Liggett C."/>
            <person name="Slatko B."/>
            <person name="Blaxter M.L."/>
            <person name="Scott A.L."/>
        </authorList>
    </citation>
    <scope>NUCLEOTIDE SEQUENCE</scope>
    <source>
        <strain evidence="1 3">FR3</strain>
    </source>
</reference>
<gene>
    <name evidence="1 4 5" type="ORF">Bm9219</name>
    <name evidence="2" type="ORF">BM_BM9219</name>
    <name evidence="1" type="ORF">BM_Bm9219</name>
</gene>
<dbReference type="CTD" id="6097177"/>
<accession>A0A4E9F758</accession>
<dbReference type="Gene3D" id="2.60.40.10">
    <property type="entry name" value="Immunoglobulins"/>
    <property type="match status" value="1"/>
</dbReference>
<sequence length="107" mass="12106">MLACLAYDDVCENVTNVEAKLGQTVQLKFNKFTGNIDIELKYPENGAIYQKAIIKDGKTTKYGMERFGNRITYINGSLIIRNVKESDAASYTYKLGHYSQKIKLILS</sequence>
<dbReference type="AlphaFoldDB" id="A0A0K0JYI3"/>
<dbReference type="WormBase" id="Bm9219">
    <property type="protein sequence ID" value="BM33849"/>
    <property type="gene ID" value="WBGene00229480"/>
</dbReference>
<dbReference type="EMBL" id="LN856867">
    <property type="protein sequence ID" value="CDP93233.1"/>
    <property type="molecule type" value="Genomic_DNA"/>
</dbReference>
<dbReference type="InterPro" id="IPR013783">
    <property type="entry name" value="Ig-like_fold"/>
</dbReference>
<evidence type="ECO:0000313" key="1">
    <source>
        <dbReference type="EMBL" id="CDP93233.1"/>
    </source>
</evidence>
<protein>
    <submittedName>
        <fullName evidence="1 4">Bm9219</fullName>
    </submittedName>
</protein>
<evidence type="ECO:0000313" key="5">
    <source>
        <dbReference type="WormBase" id="Bm9219"/>
    </source>
</evidence>
<reference evidence="1" key="2">
    <citation type="submission" date="2012-12" db="EMBL/GenBank/DDBJ databases">
        <authorList>
            <person name="Gao Y.W."/>
            <person name="Fan S.T."/>
            <person name="Sun H.T."/>
            <person name="Wang Z."/>
            <person name="Gao X.L."/>
            <person name="Li Y.G."/>
            <person name="Wang T.C."/>
            <person name="Zhang K."/>
            <person name="Xu W.W."/>
            <person name="Yu Z.J."/>
            <person name="Xia X.Z."/>
        </authorList>
    </citation>
    <scope>NUCLEOTIDE SEQUENCE</scope>
    <source>
        <strain evidence="1">FR3</strain>
    </source>
</reference>
<dbReference type="OMA" id="YGMERFG"/>
<evidence type="ECO:0000313" key="3">
    <source>
        <dbReference type="Proteomes" id="UP000006672"/>
    </source>
</evidence>
<dbReference type="OrthoDB" id="5819452at2759"/>
<name>A0A0K0JYI3_BRUMA</name>
<reference evidence="2" key="3">
    <citation type="submission" date="2019-04" db="EMBL/GenBank/DDBJ databases">
        <authorList>
            <person name="Howe K."/>
            <person name="Paulini M."/>
            <person name="Williams G."/>
        </authorList>
    </citation>
    <scope>NUCLEOTIDE SEQUENCE [LARGE SCALE GENOMIC DNA]</scope>
    <source>
        <strain evidence="2">FR3</strain>
    </source>
</reference>
<dbReference type="SUPFAM" id="SSF48726">
    <property type="entry name" value="Immunoglobulin"/>
    <property type="match status" value="1"/>
</dbReference>
<reference evidence="4" key="4">
    <citation type="submission" date="2019-12" db="UniProtKB">
        <authorList>
            <consortium name="WormBaseParasite"/>
        </authorList>
    </citation>
    <scope>IDENTIFICATION</scope>
</reference>
<proteinExistence type="predicted"/>